<evidence type="ECO:0000256" key="3">
    <source>
        <dbReference type="ARBA" id="ARBA00008258"/>
    </source>
</evidence>
<feature type="short sequence motif" description="'HIGH' region" evidence="16">
    <location>
        <begin position="18"/>
        <end position="28"/>
    </location>
</feature>
<evidence type="ECO:0000256" key="5">
    <source>
        <dbReference type="ARBA" id="ARBA00022490"/>
    </source>
</evidence>
<evidence type="ECO:0000256" key="6">
    <source>
        <dbReference type="ARBA" id="ARBA00022555"/>
    </source>
</evidence>
<accession>A0A6L6YHK9</accession>
<dbReference type="FunFam" id="2.20.28.20:FF:000001">
    <property type="entry name" value="Methionine--tRNA ligase"/>
    <property type="match status" value="1"/>
</dbReference>
<evidence type="ECO:0000256" key="13">
    <source>
        <dbReference type="ARBA" id="ARBA00022917"/>
    </source>
</evidence>
<keyword evidence="5 16" id="KW-0963">Cytoplasm</keyword>
<evidence type="ECO:0000256" key="11">
    <source>
        <dbReference type="ARBA" id="ARBA00022840"/>
    </source>
</evidence>
<dbReference type="Gene3D" id="2.40.50.140">
    <property type="entry name" value="Nucleic acid-binding proteins"/>
    <property type="match status" value="1"/>
</dbReference>
<keyword evidence="13 16" id="KW-0648">Protein biosynthesis</keyword>
<name>A0A6L6YHK9_9BURK</name>
<keyword evidence="9 16" id="KW-0547">Nucleotide-binding</keyword>
<dbReference type="Proteomes" id="UP000472580">
    <property type="component" value="Unassembled WGS sequence"/>
</dbReference>
<dbReference type="NCBIfam" id="NF001100">
    <property type="entry name" value="PRK00133.1"/>
    <property type="match status" value="1"/>
</dbReference>
<feature type="binding site" evidence="16">
    <location>
        <position position="165"/>
    </location>
    <ligand>
        <name>Zn(2+)</name>
        <dbReference type="ChEBI" id="CHEBI:29105"/>
    </ligand>
</feature>
<dbReference type="GO" id="GO:0005829">
    <property type="term" value="C:cytosol"/>
    <property type="evidence" value="ECO:0007669"/>
    <property type="project" value="TreeGrafter"/>
</dbReference>
<dbReference type="GO" id="GO:0006431">
    <property type="term" value="P:methionyl-tRNA aminoacylation"/>
    <property type="evidence" value="ECO:0007669"/>
    <property type="project" value="UniProtKB-UniRule"/>
</dbReference>
<comment type="caution">
    <text evidence="18">The sequence shown here is derived from an EMBL/GenBank/DDBJ whole genome shotgun (WGS) entry which is preliminary data.</text>
</comment>
<dbReference type="InterPro" id="IPR001412">
    <property type="entry name" value="aa-tRNA-synth_I_CS"/>
</dbReference>
<dbReference type="InterPro" id="IPR012340">
    <property type="entry name" value="NA-bd_OB-fold"/>
</dbReference>
<dbReference type="NCBIfam" id="TIGR00399">
    <property type="entry name" value="metG_C_term"/>
    <property type="match status" value="1"/>
</dbReference>
<evidence type="ECO:0000256" key="15">
    <source>
        <dbReference type="ARBA" id="ARBA00047364"/>
    </source>
</evidence>
<dbReference type="CDD" id="cd02800">
    <property type="entry name" value="tRNA_bind_EcMetRS_like"/>
    <property type="match status" value="1"/>
</dbReference>
<dbReference type="SUPFAM" id="SSF57770">
    <property type="entry name" value="Methionyl-tRNA synthetase (MetRS), Zn-domain"/>
    <property type="match status" value="1"/>
</dbReference>
<dbReference type="EMBL" id="WSRP01000008">
    <property type="protein sequence ID" value="MVX56322.1"/>
    <property type="molecule type" value="Genomic_DNA"/>
</dbReference>
<reference evidence="18 19" key="1">
    <citation type="submission" date="2019-12" db="EMBL/GenBank/DDBJ databases">
        <title>Microbes associate with the intestines of laboratory mice.</title>
        <authorList>
            <person name="Navarre W."/>
            <person name="Wong E."/>
        </authorList>
    </citation>
    <scope>NUCLEOTIDE SEQUENCE [LARGE SCALE GENOMIC DNA]</scope>
    <source>
        <strain evidence="18 19">NM82_D38</strain>
    </source>
</reference>
<dbReference type="PRINTS" id="PR01041">
    <property type="entry name" value="TRNASYNTHMET"/>
</dbReference>
<feature type="binding site" evidence="16">
    <location>
        <position position="348"/>
    </location>
    <ligand>
        <name>ATP</name>
        <dbReference type="ChEBI" id="CHEBI:30616"/>
    </ligand>
</feature>
<dbReference type="InterPro" id="IPR014729">
    <property type="entry name" value="Rossmann-like_a/b/a_fold"/>
</dbReference>
<keyword evidence="19" id="KW-1185">Reference proteome</keyword>
<proteinExistence type="inferred from homology"/>
<dbReference type="SUPFAM" id="SSF47323">
    <property type="entry name" value="Anticodon-binding domain of a subclass of class I aminoacyl-tRNA synthetases"/>
    <property type="match status" value="1"/>
</dbReference>
<dbReference type="GO" id="GO:0046872">
    <property type="term" value="F:metal ion binding"/>
    <property type="evidence" value="ECO:0007669"/>
    <property type="project" value="UniProtKB-KW"/>
</dbReference>
<feature type="binding site" evidence="16">
    <location>
        <position position="162"/>
    </location>
    <ligand>
        <name>Zn(2+)</name>
        <dbReference type="ChEBI" id="CHEBI:29105"/>
    </ligand>
</feature>
<dbReference type="Pfam" id="PF01588">
    <property type="entry name" value="tRNA_bind"/>
    <property type="match status" value="1"/>
</dbReference>
<feature type="binding site" evidence="16">
    <location>
        <position position="152"/>
    </location>
    <ligand>
        <name>Zn(2+)</name>
        <dbReference type="ChEBI" id="CHEBI:29105"/>
    </ligand>
</feature>
<dbReference type="InterPro" id="IPR029038">
    <property type="entry name" value="MetRS_Zn"/>
</dbReference>
<dbReference type="PANTHER" id="PTHR45765">
    <property type="entry name" value="METHIONINE--TRNA LIGASE"/>
    <property type="match status" value="1"/>
</dbReference>
<sequence length="706" mass="79264">MEKIFMSKRTIFLTTALPYANGNFHIGHIMEYIMADIWVRHQRMLGNTVHFVGADDAHGAPIMISAQKQGVTPQEYVAKIAAGRPQYLNGFYIKFDHWHSTDSKENTELSQEIYRRLKGCGLIYSRDIEQFYDPVRGMFLADRYIKGTCPKCGAPDQYGDSCEVCGAVYQPTELVNPYSSLSGCKPELRKSKHFFFKLSDPSCVEFLRSWTKGTATDGTSRLQPQIVAKTEEWLGKDGDLNDWDISRDAPYFGIEIPDEPGKYFYVWLDAPIGYLASLKSYCELKGINFDGLLESSTTEQIHIIGKDIAYFHTLFWPSMLHFAGKPFKVPDHVWAHGFVTVNGMKMSKSRGTGLNPLVYLDLGMDPEWLRYYFAAKINSRVEDIDFTTHAFVTMVNSNLVGKYVNIASRSSGFLVKRFEGKVSDKAIAESPLLRELREQAGAISKLYEDREYSRVLNTVFALADKTNEYVDAEKPWELAKNPEASEKLHEVASVTLEAFRLLTIYLKPILPRTAENVENFLNCGELSWNSISAPLNSAAAISPFKHLMQRADEKVVDKLFELSNKNAPANTEQKAEEVKSEAASSEDMVYEELAPTITFDDFAKVDLRIGKILNCTAVPKSKKLLQLTIDVGEEKPRNIFSGIAAYYNPEDLIGKLTLVVANLAPRKMMGSVSEGMLLSASDGSDKPNGLYLLEPFPGAKPGMKIH</sequence>
<evidence type="ECO:0000259" key="17">
    <source>
        <dbReference type="PROSITE" id="PS50886"/>
    </source>
</evidence>
<dbReference type="Gene3D" id="3.40.50.620">
    <property type="entry name" value="HUPs"/>
    <property type="match status" value="1"/>
</dbReference>
<keyword evidence="7 16" id="KW-0436">Ligase</keyword>
<evidence type="ECO:0000256" key="8">
    <source>
        <dbReference type="ARBA" id="ARBA00022723"/>
    </source>
</evidence>
<keyword evidence="8 16" id="KW-0479">Metal-binding</keyword>
<comment type="subunit">
    <text evidence="4 16">Homodimer.</text>
</comment>
<dbReference type="EC" id="6.1.1.10" evidence="16"/>
<gene>
    <name evidence="16 18" type="primary">metG</name>
    <name evidence="18" type="ORF">E5987_03760</name>
</gene>
<dbReference type="AlphaFoldDB" id="A0A6L6YHK9"/>
<dbReference type="FunFam" id="2.40.50.140:FF:000042">
    <property type="entry name" value="Methionine--tRNA ligase"/>
    <property type="match status" value="1"/>
</dbReference>
<evidence type="ECO:0000256" key="14">
    <source>
        <dbReference type="ARBA" id="ARBA00023146"/>
    </source>
</evidence>
<dbReference type="PROSITE" id="PS50886">
    <property type="entry name" value="TRBD"/>
    <property type="match status" value="1"/>
</dbReference>
<feature type="binding site" evidence="16">
    <location>
        <position position="149"/>
    </location>
    <ligand>
        <name>Zn(2+)</name>
        <dbReference type="ChEBI" id="CHEBI:29105"/>
    </ligand>
</feature>
<evidence type="ECO:0000256" key="7">
    <source>
        <dbReference type="ARBA" id="ARBA00022598"/>
    </source>
</evidence>
<dbReference type="InterPro" id="IPR002547">
    <property type="entry name" value="tRNA-bd_dom"/>
</dbReference>
<dbReference type="PROSITE" id="PS00178">
    <property type="entry name" value="AA_TRNA_LIGASE_I"/>
    <property type="match status" value="1"/>
</dbReference>
<comment type="similarity">
    <text evidence="3 16">Belongs to the class-I aminoacyl-tRNA synthetase family. MetG type 1 subfamily.</text>
</comment>
<comment type="function">
    <text evidence="1 16">Is required not only for elongation of protein synthesis but also for the initiation of all mRNA translation through initiator tRNA(fMet) aminoacylation.</text>
</comment>
<evidence type="ECO:0000256" key="16">
    <source>
        <dbReference type="HAMAP-Rule" id="MF_00098"/>
    </source>
</evidence>
<dbReference type="Gene3D" id="1.10.730.10">
    <property type="entry name" value="Isoleucyl-tRNA Synthetase, Domain 1"/>
    <property type="match status" value="1"/>
</dbReference>
<keyword evidence="14 16" id="KW-0030">Aminoacyl-tRNA synthetase</keyword>
<keyword evidence="10 16" id="KW-0862">Zinc</keyword>
<dbReference type="SUPFAM" id="SSF52374">
    <property type="entry name" value="Nucleotidylyl transferase"/>
    <property type="match status" value="1"/>
</dbReference>
<dbReference type="InterPro" id="IPR014758">
    <property type="entry name" value="Met-tRNA_synth"/>
</dbReference>
<dbReference type="HAMAP" id="MF_00098">
    <property type="entry name" value="Met_tRNA_synth_type1"/>
    <property type="match status" value="1"/>
</dbReference>
<dbReference type="GO" id="GO:0000049">
    <property type="term" value="F:tRNA binding"/>
    <property type="evidence" value="ECO:0007669"/>
    <property type="project" value="UniProtKB-UniRule"/>
</dbReference>
<dbReference type="GO" id="GO:0005524">
    <property type="term" value="F:ATP binding"/>
    <property type="evidence" value="ECO:0007669"/>
    <property type="project" value="UniProtKB-UniRule"/>
</dbReference>
<dbReference type="InterPro" id="IPR041872">
    <property type="entry name" value="Anticodon_Met"/>
</dbReference>
<dbReference type="InterPro" id="IPR023458">
    <property type="entry name" value="Met-tRNA_ligase_1"/>
</dbReference>
<keyword evidence="6 16" id="KW-0820">tRNA-binding</keyword>
<dbReference type="PANTHER" id="PTHR45765:SF1">
    <property type="entry name" value="METHIONINE--TRNA LIGASE, CYTOPLASMIC"/>
    <property type="match status" value="1"/>
</dbReference>
<feature type="domain" description="TRNA-binding" evidence="17">
    <location>
        <begin position="601"/>
        <end position="706"/>
    </location>
</feature>
<dbReference type="InterPro" id="IPR033911">
    <property type="entry name" value="MetRS_core"/>
</dbReference>
<evidence type="ECO:0000313" key="18">
    <source>
        <dbReference type="EMBL" id="MVX56322.1"/>
    </source>
</evidence>
<dbReference type="Pfam" id="PF09334">
    <property type="entry name" value="tRNA-synt_1g"/>
    <property type="match status" value="1"/>
</dbReference>
<evidence type="ECO:0000256" key="4">
    <source>
        <dbReference type="ARBA" id="ARBA00011738"/>
    </source>
</evidence>
<comment type="subcellular location">
    <subcellularLocation>
        <location evidence="2 16">Cytoplasm</location>
    </subcellularLocation>
</comment>
<comment type="catalytic activity">
    <reaction evidence="15 16">
        <text>tRNA(Met) + L-methionine + ATP = L-methionyl-tRNA(Met) + AMP + diphosphate</text>
        <dbReference type="Rhea" id="RHEA:13481"/>
        <dbReference type="Rhea" id="RHEA-COMP:9667"/>
        <dbReference type="Rhea" id="RHEA-COMP:9698"/>
        <dbReference type="ChEBI" id="CHEBI:30616"/>
        <dbReference type="ChEBI" id="CHEBI:33019"/>
        <dbReference type="ChEBI" id="CHEBI:57844"/>
        <dbReference type="ChEBI" id="CHEBI:78442"/>
        <dbReference type="ChEBI" id="CHEBI:78530"/>
        <dbReference type="ChEBI" id="CHEBI:456215"/>
        <dbReference type="EC" id="6.1.1.10"/>
    </reaction>
</comment>
<dbReference type="GO" id="GO:0004825">
    <property type="term" value="F:methionine-tRNA ligase activity"/>
    <property type="evidence" value="ECO:0007669"/>
    <property type="project" value="UniProtKB-UniRule"/>
</dbReference>
<evidence type="ECO:0000256" key="10">
    <source>
        <dbReference type="ARBA" id="ARBA00022833"/>
    </source>
</evidence>
<dbReference type="InterPro" id="IPR009080">
    <property type="entry name" value="tRNAsynth_Ia_anticodon-bd"/>
</dbReference>
<evidence type="ECO:0000256" key="9">
    <source>
        <dbReference type="ARBA" id="ARBA00022741"/>
    </source>
</evidence>
<dbReference type="Gene3D" id="2.20.28.20">
    <property type="entry name" value="Methionyl-tRNA synthetase, Zn-domain"/>
    <property type="match status" value="1"/>
</dbReference>
<evidence type="ECO:0000313" key="19">
    <source>
        <dbReference type="Proteomes" id="UP000472580"/>
    </source>
</evidence>
<dbReference type="OrthoDB" id="9810191at2"/>
<dbReference type="CDD" id="cd07957">
    <property type="entry name" value="Anticodon_Ia_Met"/>
    <property type="match status" value="1"/>
</dbReference>
<dbReference type="SUPFAM" id="SSF50249">
    <property type="entry name" value="Nucleic acid-binding proteins"/>
    <property type="match status" value="1"/>
</dbReference>
<keyword evidence="12 16" id="KW-0694">RNA-binding</keyword>
<dbReference type="InterPro" id="IPR004495">
    <property type="entry name" value="Met-tRNA-synth_bsu_C"/>
</dbReference>
<protein>
    <recommendedName>
        <fullName evidence="16">Methionine--tRNA ligase</fullName>
        <ecNumber evidence="16">6.1.1.10</ecNumber>
    </recommendedName>
    <alternativeName>
        <fullName evidence="16">Methionyl-tRNA synthetase</fullName>
        <shortName evidence="16">MetRS</shortName>
    </alternativeName>
</protein>
<organism evidence="18 19">
    <name type="scientific">Parasutterella muris</name>
    <dbReference type="NCBI Taxonomy" id="2565572"/>
    <lineage>
        <taxon>Bacteria</taxon>
        <taxon>Pseudomonadati</taxon>
        <taxon>Pseudomonadota</taxon>
        <taxon>Betaproteobacteria</taxon>
        <taxon>Burkholderiales</taxon>
        <taxon>Sutterellaceae</taxon>
        <taxon>Parasutterella</taxon>
    </lineage>
</organism>
<keyword evidence="11 16" id="KW-0067">ATP-binding</keyword>
<comment type="cofactor">
    <cofactor evidence="16">
        <name>Zn(2+)</name>
        <dbReference type="ChEBI" id="CHEBI:29105"/>
    </cofactor>
    <text evidence="16">Binds 1 zinc ion per subunit.</text>
</comment>
<dbReference type="InterPro" id="IPR015413">
    <property type="entry name" value="Methionyl/Leucyl_tRNA_Synth"/>
</dbReference>
<evidence type="ECO:0000256" key="12">
    <source>
        <dbReference type="ARBA" id="ARBA00022884"/>
    </source>
</evidence>
<dbReference type="NCBIfam" id="TIGR00398">
    <property type="entry name" value="metG"/>
    <property type="match status" value="1"/>
</dbReference>
<evidence type="ECO:0000256" key="2">
    <source>
        <dbReference type="ARBA" id="ARBA00004496"/>
    </source>
</evidence>
<evidence type="ECO:0000256" key="1">
    <source>
        <dbReference type="ARBA" id="ARBA00003314"/>
    </source>
</evidence>
<dbReference type="Pfam" id="PF19303">
    <property type="entry name" value="Anticodon_3"/>
    <property type="match status" value="1"/>
</dbReference>
<feature type="short sequence motif" description="'KMSKS' region" evidence="16">
    <location>
        <begin position="345"/>
        <end position="349"/>
    </location>
</feature>